<reference evidence="1 2" key="2">
    <citation type="journal article" date="2017" name="Front. Plant Sci.">
        <title>Gene Classification and Mining of Molecular Markers Useful in Red Clover (Trifolium pratense) Breeding.</title>
        <authorList>
            <person name="Istvanek J."/>
            <person name="Dluhosova J."/>
            <person name="Dluhos P."/>
            <person name="Patkova L."/>
            <person name="Nedelnik J."/>
            <person name="Repkova J."/>
        </authorList>
    </citation>
    <scope>NUCLEOTIDE SEQUENCE [LARGE SCALE GENOMIC DNA]</scope>
    <source>
        <strain evidence="2">cv. Tatra</strain>
        <tissue evidence="1">Young leaves</tissue>
    </source>
</reference>
<gene>
    <name evidence="1" type="ORF">L195_g040653</name>
</gene>
<protein>
    <submittedName>
        <fullName evidence="1">Uncharacterized protein</fullName>
    </submittedName>
</protein>
<dbReference type="EMBL" id="ASHM01046711">
    <property type="protein sequence ID" value="PNX84591.1"/>
    <property type="molecule type" value="Genomic_DNA"/>
</dbReference>
<dbReference type="PANTHER" id="PTHR33526:SF20">
    <property type="entry name" value="VQ DOMAIN-CONTAINING PROTEIN"/>
    <property type="match status" value="1"/>
</dbReference>
<dbReference type="AlphaFoldDB" id="A0A2K3M1C7"/>
<evidence type="ECO:0000313" key="1">
    <source>
        <dbReference type="EMBL" id="PNX84591.1"/>
    </source>
</evidence>
<reference evidence="1 2" key="1">
    <citation type="journal article" date="2014" name="Am. J. Bot.">
        <title>Genome assembly and annotation for red clover (Trifolium pratense; Fabaceae).</title>
        <authorList>
            <person name="Istvanek J."/>
            <person name="Jaros M."/>
            <person name="Krenek A."/>
            <person name="Repkova J."/>
        </authorList>
    </citation>
    <scope>NUCLEOTIDE SEQUENCE [LARGE SCALE GENOMIC DNA]</scope>
    <source>
        <strain evidence="2">cv. Tatra</strain>
        <tissue evidence="1">Young leaves</tissue>
    </source>
</reference>
<evidence type="ECO:0000313" key="2">
    <source>
        <dbReference type="Proteomes" id="UP000236291"/>
    </source>
</evidence>
<comment type="caution">
    <text evidence="1">The sequence shown here is derived from an EMBL/GenBank/DDBJ whole genome shotgun (WGS) entry which is preliminary data.</text>
</comment>
<sequence length="121" mass="13758">MTKKTTKQSKFKHFLLGPVRILKKARQFYMKSVIECAGGYGVVAANHIPHLPKPKIINLDVATRQKPSVSGFRNKTEVKQMGKIDEDQPCHFENNQIGLKTKLLHLYPTRKSSSVVKKIED</sequence>
<dbReference type="Proteomes" id="UP000236291">
    <property type="component" value="Unassembled WGS sequence"/>
</dbReference>
<dbReference type="PANTHER" id="PTHR33526">
    <property type="entry name" value="OS07G0123800 PROTEIN"/>
    <property type="match status" value="1"/>
</dbReference>
<organism evidence="1 2">
    <name type="scientific">Trifolium pratense</name>
    <name type="common">Red clover</name>
    <dbReference type="NCBI Taxonomy" id="57577"/>
    <lineage>
        <taxon>Eukaryota</taxon>
        <taxon>Viridiplantae</taxon>
        <taxon>Streptophyta</taxon>
        <taxon>Embryophyta</taxon>
        <taxon>Tracheophyta</taxon>
        <taxon>Spermatophyta</taxon>
        <taxon>Magnoliopsida</taxon>
        <taxon>eudicotyledons</taxon>
        <taxon>Gunneridae</taxon>
        <taxon>Pentapetalae</taxon>
        <taxon>rosids</taxon>
        <taxon>fabids</taxon>
        <taxon>Fabales</taxon>
        <taxon>Fabaceae</taxon>
        <taxon>Papilionoideae</taxon>
        <taxon>50 kb inversion clade</taxon>
        <taxon>NPAAA clade</taxon>
        <taxon>Hologalegina</taxon>
        <taxon>IRL clade</taxon>
        <taxon>Trifolieae</taxon>
        <taxon>Trifolium</taxon>
    </lineage>
</organism>
<name>A0A2K3M1C7_TRIPR</name>
<accession>A0A2K3M1C7</accession>
<proteinExistence type="predicted"/>